<evidence type="ECO:0000313" key="2">
    <source>
        <dbReference type="Proteomes" id="UP001189429"/>
    </source>
</evidence>
<keyword evidence="2" id="KW-1185">Reference proteome</keyword>
<gene>
    <name evidence="1" type="ORF">PCOR1329_LOCUS3913</name>
</gene>
<dbReference type="EMBL" id="CAUYUJ010001014">
    <property type="protein sequence ID" value="CAK0793702.1"/>
    <property type="molecule type" value="Genomic_DNA"/>
</dbReference>
<name>A0ABN9PKZ3_9DINO</name>
<comment type="caution">
    <text evidence="1">The sequence shown here is derived from an EMBL/GenBank/DDBJ whole genome shotgun (WGS) entry which is preliminary data.</text>
</comment>
<protein>
    <submittedName>
        <fullName evidence="1">Uncharacterized protein</fullName>
    </submittedName>
</protein>
<reference evidence="1" key="1">
    <citation type="submission" date="2023-10" db="EMBL/GenBank/DDBJ databases">
        <authorList>
            <person name="Chen Y."/>
            <person name="Shah S."/>
            <person name="Dougan E. K."/>
            <person name="Thang M."/>
            <person name="Chan C."/>
        </authorList>
    </citation>
    <scope>NUCLEOTIDE SEQUENCE [LARGE SCALE GENOMIC DNA]</scope>
</reference>
<proteinExistence type="predicted"/>
<dbReference type="Proteomes" id="UP001189429">
    <property type="component" value="Unassembled WGS sequence"/>
</dbReference>
<evidence type="ECO:0000313" key="1">
    <source>
        <dbReference type="EMBL" id="CAK0793702.1"/>
    </source>
</evidence>
<organism evidence="1 2">
    <name type="scientific">Prorocentrum cordatum</name>
    <dbReference type="NCBI Taxonomy" id="2364126"/>
    <lineage>
        <taxon>Eukaryota</taxon>
        <taxon>Sar</taxon>
        <taxon>Alveolata</taxon>
        <taxon>Dinophyceae</taxon>
        <taxon>Prorocentrales</taxon>
        <taxon>Prorocentraceae</taxon>
        <taxon>Prorocentrum</taxon>
    </lineage>
</organism>
<accession>A0ABN9PKZ3</accession>
<sequence length="513" mass="54997">MRVVRAFVGTDGAQSGQCSQDDFVNSAHIAEVGGDWASAGAQVYPDPTDQRADVFNLTFKMGGEYRLCYSHEGDFLGNDTDVLSPRLVVAGLYDNRSECVLDETCLTKRPYRCYLLRGAYGNMHDNYWNLSSCAVDFGYTGAGYKGDLGRGSWSEAFGVIYDDGGLVANVTPRLCAAPDEQPADFLCMSRGSCFSGAASVLADEDRITIPVGRNDLRNDGFRARTVAACYCPGGYAAGAEGGACSDHTYFVQQVGVLHFYISKVCLTGARAATCEPDFTGVSPQHAFSIRVECPTDACDATGASRLKLVAQKGANDLPSWASGSGCGSAVHGVYEWSDGQSMLMLPLGVNPDIATLPGGDRQDHKLWNSWGGGAFGANGSGFLFVIGSSSHEMRSGTSGYMWDVCYCDGACSVEGNWFKVGQFRFAPFQLVSTSNDNSSAQEEFLVEYAMQPGIIGFYRPPEDYGAMALQPNGVIKLVSDHMLEADDVFCASSEYDADLLGGLTSWEVAKAKR</sequence>